<dbReference type="EMBL" id="CM032181">
    <property type="protein sequence ID" value="KAG7098032.1"/>
    <property type="molecule type" value="Genomic_DNA"/>
</dbReference>
<name>A0A9P7V0K2_9AGAR</name>
<feature type="compositionally biased region" description="Basic and acidic residues" evidence="1">
    <location>
        <begin position="190"/>
        <end position="207"/>
    </location>
</feature>
<dbReference type="GeneID" id="66069084"/>
<evidence type="ECO:0000313" key="3">
    <source>
        <dbReference type="Proteomes" id="UP001049176"/>
    </source>
</evidence>
<accession>A0A9P7V0K2</accession>
<proteinExistence type="predicted"/>
<dbReference type="Proteomes" id="UP001049176">
    <property type="component" value="Chromosome 1"/>
</dbReference>
<dbReference type="KEGG" id="more:E1B28_000008"/>
<gene>
    <name evidence="2" type="ORF">E1B28_000008</name>
</gene>
<reference evidence="2" key="1">
    <citation type="journal article" date="2021" name="Genome Biol. Evol.">
        <title>The assembled and annotated genome of the fairy-ring fungus Marasmius oreades.</title>
        <authorList>
            <person name="Hiltunen M."/>
            <person name="Ament-Velasquez S.L."/>
            <person name="Johannesson H."/>
        </authorList>
    </citation>
    <scope>NUCLEOTIDE SEQUENCE</scope>
    <source>
        <strain evidence="2">03SP1</strain>
    </source>
</reference>
<evidence type="ECO:0000256" key="1">
    <source>
        <dbReference type="SAM" id="MobiDB-lite"/>
    </source>
</evidence>
<dbReference type="RefSeq" id="XP_043014502.1">
    <property type="nucleotide sequence ID" value="XM_043145803.1"/>
</dbReference>
<feature type="region of interest" description="Disordered" evidence="1">
    <location>
        <begin position="108"/>
        <end position="147"/>
    </location>
</feature>
<protein>
    <submittedName>
        <fullName evidence="2">Uncharacterized protein</fullName>
    </submittedName>
</protein>
<organism evidence="2 3">
    <name type="scientific">Marasmius oreades</name>
    <name type="common">fairy-ring Marasmius</name>
    <dbReference type="NCBI Taxonomy" id="181124"/>
    <lineage>
        <taxon>Eukaryota</taxon>
        <taxon>Fungi</taxon>
        <taxon>Dikarya</taxon>
        <taxon>Basidiomycota</taxon>
        <taxon>Agaricomycotina</taxon>
        <taxon>Agaricomycetes</taxon>
        <taxon>Agaricomycetidae</taxon>
        <taxon>Agaricales</taxon>
        <taxon>Marasmiineae</taxon>
        <taxon>Marasmiaceae</taxon>
        <taxon>Marasmius</taxon>
    </lineage>
</organism>
<sequence length="295" mass="32261">MFVAILAFSPEGVDCPTQPSELGIESVVSQFVEYFTLVKQPTVDELERSGNFFLIASKPGPHLVCTYGNFSSNAINAGQYEGGQGSISDSLIFKSLDSLIFMNQSQPFNVSSTRGTDNTTSTSITMSPSSHSTENGRSLRKLKQSSRRRDSCIITPYGFTVEEDAMVTRERKGNLRTTSRLQRQWIHRQQPGEKARPVQSQRDRHSDQTASPPTSDVAESPVQLISTQEVENPATADPVPIEAPTNLAEQSLRVLNAPTYTEPGCIVMHVDSGWRPAGTSGPSYVDVPPSYNDAT</sequence>
<keyword evidence="3" id="KW-1185">Reference proteome</keyword>
<feature type="compositionally biased region" description="Low complexity" evidence="1">
    <location>
        <begin position="119"/>
        <end position="133"/>
    </location>
</feature>
<feature type="compositionally biased region" description="Polar residues" evidence="1">
    <location>
        <begin position="108"/>
        <end position="118"/>
    </location>
</feature>
<dbReference type="OrthoDB" id="3129298at2759"/>
<feature type="region of interest" description="Disordered" evidence="1">
    <location>
        <begin position="170"/>
        <end position="220"/>
    </location>
</feature>
<dbReference type="AlphaFoldDB" id="A0A9P7V0K2"/>
<evidence type="ECO:0000313" key="2">
    <source>
        <dbReference type="EMBL" id="KAG7098032.1"/>
    </source>
</evidence>
<comment type="caution">
    <text evidence="2">The sequence shown here is derived from an EMBL/GenBank/DDBJ whole genome shotgun (WGS) entry which is preliminary data.</text>
</comment>